<dbReference type="InterPro" id="IPR036188">
    <property type="entry name" value="FAD/NAD-bd_sf"/>
</dbReference>
<dbReference type="GO" id="GO:0044550">
    <property type="term" value="P:secondary metabolite biosynthetic process"/>
    <property type="evidence" value="ECO:0007669"/>
    <property type="project" value="TreeGrafter"/>
</dbReference>
<keyword evidence="3" id="KW-0560">Oxidoreductase</keyword>
<dbReference type="SUPFAM" id="SSF51905">
    <property type="entry name" value="FAD/NAD(P)-binding domain"/>
    <property type="match status" value="1"/>
</dbReference>
<name>A0A409XMA5_PSICY</name>
<dbReference type="SUPFAM" id="SSF54373">
    <property type="entry name" value="FAD-linked reductases, C-terminal domain"/>
    <property type="match status" value="1"/>
</dbReference>
<evidence type="ECO:0000256" key="1">
    <source>
        <dbReference type="ARBA" id="ARBA00022630"/>
    </source>
</evidence>
<organism evidence="5 6">
    <name type="scientific">Psilocybe cyanescens</name>
    <dbReference type="NCBI Taxonomy" id="93625"/>
    <lineage>
        <taxon>Eukaryota</taxon>
        <taxon>Fungi</taxon>
        <taxon>Dikarya</taxon>
        <taxon>Basidiomycota</taxon>
        <taxon>Agaricomycotina</taxon>
        <taxon>Agaricomycetes</taxon>
        <taxon>Agaricomycetidae</taxon>
        <taxon>Agaricales</taxon>
        <taxon>Agaricineae</taxon>
        <taxon>Strophariaceae</taxon>
        <taxon>Psilocybe</taxon>
    </lineage>
</organism>
<dbReference type="OrthoDB" id="417877at2759"/>
<evidence type="ECO:0000256" key="3">
    <source>
        <dbReference type="ARBA" id="ARBA00023002"/>
    </source>
</evidence>
<reference evidence="5 6" key="1">
    <citation type="journal article" date="2018" name="Evol. Lett.">
        <title>Horizontal gene cluster transfer increased hallucinogenic mushroom diversity.</title>
        <authorList>
            <person name="Reynolds H.T."/>
            <person name="Vijayakumar V."/>
            <person name="Gluck-Thaler E."/>
            <person name="Korotkin H.B."/>
            <person name="Matheny P.B."/>
            <person name="Slot J.C."/>
        </authorList>
    </citation>
    <scope>NUCLEOTIDE SEQUENCE [LARGE SCALE GENOMIC DNA]</scope>
    <source>
        <strain evidence="5 6">2631</strain>
    </source>
</reference>
<evidence type="ECO:0000313" key="5">
    <source>
        <dbReference type="EMBL" id="PPQ91913.1"/>
    </source>
</evidence>
<dbReference type="PRINTS" id="PR00420">
    <property type="entry name" value="RNGMNOXGNASE"/>
</dbReference>
<dbReference type="InParanoid" id="A0A409XMA5"/>
<gene>
    <name evidence="5" type="ORF">CVT25_001284</name>
</gene>
<dbReference type="Proteomes" id="UP000283269">
    <property type="component" value="Unassembled WGS sequence"/>
</dbReference>
<feature type="domain" description="FAD-binding" evidence="4">
    <location>
        <begin position="296"/>
        <end position="388"/>
    </location>
</feature>
<keyword evidence="1" id="KW-0285">Flavoprotein</keyword>
<dbReference type="Gene3D" id="3.50.50.60">
    <property type="entry name" value="FAD/NAD(P)-binding domain"/>
    <property type="match status" value="1"/>
</dbReference>
<keyword evidence="6" id="KW-1185">Reference proteome</keyword>
<evidence type="ECO:0000259" key="4">
    <source>
        <dbReference type="Pfam" id="PF01494"/>
    </source>
</evidence>
<dbReference type="InterPro" id="IPR051104">
    <property type="entry name" value="FAD_monoxygenase"/>
</dbReference>
<proteinExistence type="predicted"/>
<accession>A0A409XMA5</accession>
<dbReference type="Pfam" id="PF01494">
    <property type="entry name" value="FAD_binding_3"/>
    <property type="match status" value="2"/>
</dbReference>
<evidence type="ECO:0000313" key="6">
    <source>
        <dbReference type="Proteomes" id="UP000283269"/>
    </source>
</evidence>
<evidence type="ECO:0000256" key="2">
    <source>
        <dbReference type="ARBA" id="ARBA00022827"/>
    </source>
</evidence>
<comment type="caution">
    <text evidence="5">The sequence shown here is derived from an EMBL/GenBank/DDBJ whole genome shotgun (WGS) entry which is preliminary data.</text>
</comment>
<dbReference type="InterPro" id="IPR002938">
    <property type="entry name" value="FAD-bd"/>
</dbReference>
<feature type="domain" description="FAD-binding" evidence="4">
    <location>
        <begin position="9"/>
        <end position="180"/>
    </location>
</feature>
<dbReference type="EMBL" id="NHYD01001211">
    <property type="protein sequence ID" value="PPQ91913.1"/>
    <property type="molecule type" value="Genomic_DNA"/>
</dbReference>
<dbReference type="PANTHER" id="PTHR46720:SF3">
    <property type="entry name" value="FAD-BINDING DOMAIN-CONTAINING PROTEIN-RELATED"/>
    <property type="match status" value="1"/>
</dbReference>
<sequence>MSGSRQKIRIAVVGGGIGGMALGVSLSSLSLDKVFQVDIYESTAKLTQVGAGITIWPRGWEILKNMGLEASLTERFSPDQEVPMMSVPKVGFIYRKSDQKEGVPISVVTMPGGSISYHRADLQEVLLKHISPSIQFHLSHRLTTYRQTEKGLELEFTNGEVAVCDMLIGADGINSAVRRTFLADGKNWAENEKNKSGKPVFSGTYVYRNLIDSQLIRRDAPNHQALTLPIVYCGKSKHIVAYPVSQGKLVNVLLFVSDIRQEGTYLDGPAVVENTKDDFASHFKNWEEEAHILVKRTSKPSKWAIQTLKPLDVFASGRVFLIGDAAHAMPPHLGNGAGQAIEAECDRANDAYFLSMILAKVIRQGEFSISKIADVYSAIRQPFGNFTVAATIRQGLLYEFNAPGYEDIKDGDVVPEERLNTLGKLIANGWDWTFQSMNADLQRAFSMLYGEKDLITAKL</sequence>
<dbReference type="PANTHER" id="PTHR46720">
    <property type="entry name" value="HYDROXYLASE, PUTATIVE (AFU_ORTHOLOGUE AFUA_3G01460)-RELATED"/>
    <property type="match status" value="1"/>
</dbReference>
<dbReference type="STRING" id="93625.A0A409XMA5"/>
<dbReference type="GO" id="GO:0016491">
    <property type="term" value="F:oxidoreductase activity"/>
    <property type="evidence" value="ECO:0007669"/>
    <property type="project" value="UniProtKB-KW"/>
</dbReference>
<protein>
    <recommendedName>
        <fullName evidence="4">FAD-binding domain-containing protein</fullName>
    </recommendedName>
</protein>
<dbReference type="GO" id="GO:0071949">
    <property type="term" value="F:FAD binding"/>
    <property type="evidence" value="ECO:0007669"/>
    <property type="project" value="InterPro"/>
</dbReference>
<dbReference type="AlphaFoldDB" id="A0A409XMA5"/>
<keyword evidence="2" id="KW-0274">FAD</keyword>